<dbReference type="Gene3D" id="3.40.50.720">
    <property type="entry name" value="NAD(P)-binding Rossmann-like Domain"/>
    <property type="match status" value="1"/>
</dbReference>
<gene>
    <name evidence="4" type="ORF">CAL20_16460</name>
</gene>
<dbReference type="InterPro" id="IPR036291">
    <property type="entry name" value="NAD(P)-bd_dom_sf"/>
</dbReference>
<dbReference type="Pfam" id="PF13561">
    <property type="entry name" value="adh_short_C2"/>
    <property type="match status" value="1"/>
</dbReference>
<comment type="similarity">
    <text evidence="1">Belongs to the short-chain dehydrogenases/reductases (SDR) family.</text>
</comment>
<dbReference type="InterPro" id="IPR002347">
    <property type="entry name" value="SDR_fam"/>
</dbReference>
<protein>
    <recommendedName>
        <fullName evidence="6">Short-chain dehydrogenase</fullName>
    </recommendedName>
</protein>
<name>A0A261TYJ4_9BORD</name>
<evidence type="ECO:0000256" key="2">
    <source>
        <dbReference type="ARBA" id="ARBA00023002"/>
    </source>
</evidence>
<evidence type="ECO:0008006" key="6">
    <source>
        <dbReference type="Google" id="ProtNLM"/>
    </source>
</evidence>
<dbReference type="PRINTS" id="PR00081">
    <property type="entry name" value="GDHRDH"/>
</dbReference>
<dbReference type="RefSeq" id="WP_094820838.1">
    <property type="nucleotide sequence ID" value="NZ_NEVO01000007.1"/>
</dbReference>
<dbReference type="Proteomes" id="UP000216885">
    <property type="component" value="Unassembled WGS sequence"/>
</dbReference>
<keyword evidence="5" id="KW-1185">Reference proteome</keyword>
<dbReference type="FunFam" id="3.40.50.720:FF:000084">
    <property type="entry name" value="Short-chain dehydrogenase reductase"/>
    <property type="match status" value="1"/>
</dbReference>
<accession>A0A261TYJ4</accession>
<dbReference type="CDD" id="cd05233">
    <property type="entry name" value="SDR_c"/>
    <property type="match status" value="1"/>
</dbReference>
<organism evidence="4 5">
    <name type="scientific">Bordetella genomosp. 4</name>
    <dbReference type="NCBI Taxonomy" id="463044"/>
    <lineage>
        <taxon>Bacteria</taxon>
        <taxon>Pseudomonadati</taxon>
        <taxon>Pseudomonadota</taxon>
        <taxon>Betaproteobacteria</taxon>
        <taxon>Burkholderiales</taxon>
        <taxon>Alcaligenaceae</taxon>
        <taxon>Bordetella</taxon>
    </lineage>
</organism>
<dbReference type="InterPro" id="IPR020904">
    <property type="entry name" value="Sc_DH/Rdtase_CS"/>
</dbReference>
<evidence type="ECO:0000313" key="5">
    <source>
        <dbReference type="Proteomes" id="UP000216885"/>
    </source>
</evidence>
<dbReference type="SUPFAM" id="SSF51735">
    <property type="entry name" value="NAD(P)-binding Rossmann-fold domains"/>
    <property type="match status" value="1"/>
</dbReference>
<evidence type="ECO:0000313" key="4">
    <source>
        <dbReference type="EMBL" id="OZI54754.1"/>
    </source>
</evidence>
<dbReference type="GO" id="GO:0016491">
    <property type="term" value="F:oxidoreductase activity"/>
    <property type="evidence" value="ECO:0007669"/>
    <property type="project" value="UniProtKB-KW"/>
</dbReference>
<evidence type="ECO:0000256" key="3">
    <source>
        <dbReference type="ARBA" id="ARBA00023027"/>
    </source>
</evidence>
<dbReference type="InterPro" id="IPR051122">
    <property type="entry name" value="SDR_DHRS6-like"/>
</dbReference>
<evidence type="ECO:0000256" key="1">
    <source>
        <dbReference type="ARBA" id="ARBA00006484"/>
    </source>
</evidence>
<dbReference type="OrthoDB" id="9178657at2"/>
<dbReference type="EMBL" id="NEVQ01000015">
    <property type="protein sequence ID" value="OZI54754.1"/>
    <property type="molecule type" value="Genomic_DNA"/>
</dbReference>
<sequence length="256" mass="26343">MGEQKLRGKVAVITGAASGIGAATAQLFAGHGARVVLVDVDEAGLKTVAGAIEADAGQCLVEVCDVTQAGQVGAAASRIIETWGGVDVMMPCSGVSVGGTVVSIDEALWDRVFDINVKGAYLWLHAVLPSMIARGGGSVILVGSQLVASSGGNNAAYVASKGAIAALAKTMAVDHAAQGIRVNALMPGVTDTAMLRRSLQRYDDPEGCRQRWMARHAMGRLARAEEVARAALFLASDDSSFTTGSHLYVDGGWSAM</sequence>
<proteinExistence type="inferred from homology"/>
<keyword evidence="3" id="KW-0520">NAD</keyword>
<comment type="caution">
    <text evidence="4">The sequence shown here is derived from an EMBL/GenBank/DDBJ whole genome shotgun (WGS) entry which is preliminary data.</text>
</comment>
<dbReference type="PROSITE" id="PS00061">
    <property type="entry name" value="ADH_SHORT"/>
    <property type="match status" value="1"/>
</dbReference>
<reference evidence="4 5" key="1">
    <citation type="submission" date="2017-05" db="EMBL/GenBank/DDBJ databases">
        <title>Complete and WGS of Bordetella genogroups.</title>
        <authorList>
            <person name="Spilker T."/>
            <person name="LiPuma J."/>
        </authorList>
    </citation>
    <scope>NUCLEOTIDE SEQUENCE [LARGE SCALE GENOMIC DNA]</scope>
    <source>
        <strain evidence="4 5">AU9919</strain>
    </source>
</reference>
<keyword evidence="2" id="KW-0560">Oxidoreductase</keyword>
<dbReference type="PANTHER" id="PTHR43477">
    <property type="entry name" value="DIHYDROANTICAPSIN 7-DEHYDROGENASE"/>
    <property type="match status" value="1"/>
</dbReference>
<dbReference type="PANTHER" id="PTHR43477:SF4">
    <property type="entry name" value="DEHYDROGENASE_REDUCTASE SDR FAMILY MEMBER 6"/>
    <property type="match status" value="1"/>
</dbReference>
<dbReference type="AlphaFoldDB" id="A0A261TYJ4"/>